<keyword evidence="3" id="KW-1185">Reference proteome</keyword>
<dbReference type="Proteomes" id="UP001162164">
    <property type="component" value="Unassembled WGS sequence"/>
</dbReference>
<evidence type="ECO:0000256" key="1">
    <source>
        <dbReference type="SAM" id="MobiDB-lite"/>
    </source>
</evidence>
<evidence type="ECO:0000313" key="2">
    <source>
        <dbReference type="EMBL" id="KAJ8947908.1"/>
    </source>
</evidence>
<proteinExistence type="predicted"/>
<protein>
    <submittedName>
        <fullName evidence="2">Uncharacterized protein</fullName>
    </submittedName>
</protein>
<gene>
    <name evidence="2" type="ORF">NQ317_005946</name>
</gene>
<feature type="compositionally biased region" description="Polar residues" evidence="1">
    <location>
        <begin position="86"/>
        <end position="98"/>
    </location>
</feature>
<reference evidence="2" key="1">
    <citation type="journal article" date="2023" name="Insect Mol. Biol.">
        <title>Genome sequencing provides insights into the evolution of gene families encoding plant cell wall-degrading enzymes in longhorned beetles.</title>
        <authorList>
            <person name="Shin N.R."/>
            <person name="Okamura Y."/>
            <person name="Kirsch R."/>
            <person name="Pauchet Y."/>
        </authorList>
    </citation>
    <scope>NUCLEOTIDE SEQUENCE</scope>
    <source>
        <strain evidence="2">MMC_N1</strain>
    </source>
</reference>
<name>A0ABQ9IRE0_9CUCU</name>
<sequence>MRKQFATQVAKGAPSQEEERRISNYMSHDYNIHKRIYDQSTSLVDITRVSKHLEKSVKCEMTCMEGQNQNANGIEHKKHRKDEQMNSRQDNINYQGYSDDSESGRI</sequence>
<dbReference type="EMBL" id="JAPWTJ010004144">
    <property type="protein sequence ID" value="KAJ8947908.1"/>
    <property type="molecule type" value="Genomic_DNA"/>
</dbReference>
<comment type="caution">
    <text evidence="2">The sequence shown here is derived from an EMBL/GenBank/DDBJ whole genome shotgun (WGS) entry which is preliminary data.</text>
</comment>
<accession>A0ABQ9IRE0</accession>
<feature type="region of interest" description="Disordered" evidence="1">
    <location>
        <begin position="66"/>
        <end position="106"/>
    </location>
</feature>
<evidence type="ECO:0000313" key="3">
    <source>
        <dbReference type="Proteomes" id="UP001162164"/>
    </source>
</evidence>
<feature type="region of interest" description="Disordered" evidence="1">
    <location>
        <begin position="1"/>
        <end position="20"/>
    </location>
</feature>
<organism evidence="2 3">
    <name type="scientific">Molorchus minor</name>
    <dbReference type="NCBI Taxonomy" id="1323400"/>
    <lineage>
        <taxon>Eukaryota</taxon>
        <taxon>Metazoa</taxon>
        <taxon>Ecdysozoa</taxon>
        <taxon>Arthropoda</taxon>
        <taxon>Hexapoda</taxon>
        <taxon>Insecta</taxon>
        <taxon>Pterygota</taxon>
        <taxon>Neoptera</taxon>
        <taxon>Endopterygota</taxon>
        <taxon>Coleoptera</taxon>
        <taxon>Polyphaga</taxon>
        <taxon>Cucujiformia</taxon>
        <taxon>Chrysomeloidea</taxon>
        <taxon>Cerambycidae</taxon>
        <taxon>Lamiinae</taxon>
        <taxon>Monochamini</taxon>
        <taxon>Molorchus</taxon>
    </lineage>
</organism>